<dbReference type="PANTHER" id="PTHR33055">
    <property type="entry name" value="TRANSPOSASE FOR INSERTION SEQUENCE ELEMENT IS1111A"/>
    <property type="match status" value="1"/>
</dbReference>
<name>A0ABQ4EF97_9ACTN</name>
<dbReference type="InterPro" id="IPR003346">
    <property type="entry name" value="Transposase_20"/>
</dbReference>
<dbReference type="EMBL" id="BONW01000064">
    <property type="protein sequence ID" value="GIG93375.1"/>
    <property type="molecule type" value="Genomic_DNA"/>
</dbReference>
<gene>
    <name evidence="3" type="ORF">Pen02_83110</name>
</gene>
<reference evidence="3 4" key="1">
    <citation type="submission" date="2021-01" db="EMBL/GenBank/DDBJ databases">
        <title>Whole genome shotgun sequence of Plantactinospora endophytica NBRC 110450.</title>
        <authorList>
            <person name="Komaki H."/>
            <person name="Tamura T."/>
        </authorList>
    </citation>
    <scope>NUCLEOTIDE SEQUENCE [LARGE SCALE GENOMIC DNA]</scope>
    <source>
        <strain evidence="3 4">NBRC 110450</strain>
    </source>
</reference>
<dbReference type="Pfam" id="PF02371">
    <property type="entry name" value="Transposase_20"/>
    <property type="match status" value="1"/>
</dbReference>
<comment type="caution">
    <text evidence="3">The sequence shown here is derived from an EMBL/GenBank/DDBJ whole genome shotgun (WGS) entry which is preliminary data.</text>
</comment>
<protein>
    <submittedName>
        <fullName evidence="3">IS110 family transposase</fullName>
    </submittedName>
</protein>
<dbReference type="InterPro" id="IPR036291">
    <property type="entry name" value="NAD(P)-bd_dom_sf"/>
</dbReference>
<proteinExistence type="predicted"/>
<dbReference type="InterPro" id="IPR047650">
    <property type="entry name" value="Transpos_IS110"/>
</dbReference>
<evidence type="ECO:0000313" key="4">
    <source>
        <dbReference type="Proteomes" id="UP000646749"/>
    </source>
</evidence>
<dbReference type="Pfam" id="PF01548">
    <property type="entry name" value="DEDD_Tnp_IS110"/>
    <property type="match status" value="1"/>
</dbReference>
<keyword evidence="4" id="KW-1185">Reference proteome</keyword>
<dbReference type="NCBIfam" id="NF033542">
    <property type="entry name" value="transpos_IS110"/>
    <property type="match status" value="1"/>
</dbReference>
<feature type="domain" description="Transposase IS116/IS110/IS902 C-terminal" evidence="2">
    <location>
        <begin position="221"/>
        <end position="303"/>
    </location>
</feature>
<sequence>MITIGIDPHKSSLTAVALDETGKAVASRRITVNAATYKTLTGWAARWPQRRFAVEGAAGLGRGIAQLLAAAGEHVVDVPATLAARARLLDTGGTRKTDVADATSVAHAATRHKRLRQVVAEDHHTRLRLLSERRDDLARERVRLLNRLHVLLRDLLPGGAALDLTADKAAALLRNTRPLTATDSCRRNLARDMVADLRHLDRRLHTNQAQIRQVLDETHSTVTDIRGVGHIIAGKILGHVGDVTRFPTADHFASYAGTSPLEASSGERRRHRLNPTGNRQLNTALHTIALVQARDPGPGRVYYQRKLNEGKTPAEARRALKRRLTNVLYRHPTKDQLKLTTSMG</sequence>
<evidence type="ECO:0000259" key="1">
    <source>
        <dbReference type="Pfam" id="PF01548"/>
    </source>
</evidence>
<dbReference type="PANTHER" id="PTHR33055:SF16">
    <property type="entry name" value="TRANSPOSASE FOR INSERTION SEQUENCE ELEMENT IS1547"/>
    <property type="match status" value="1"/>
</dbReference>
<dbReference type="Proteomes" id="UP000646749">
    <property type="component" value="Unassembled WGS sequence"/>
</dbReference>
<dbReference type="RefSeq" id="WP_203871639.1">
    <property type="nucleotide sequence ID" value="NZ_BONW01000064.1"/>
</dbReference>
<dbReference type="InterPro" id="IPR002525">
    <property type="entry name" value="Transp_IS110-like_N"/>
</dbReference>
<organism evidence="3 4">
    <name type="scientific">Plantactinospora endophytica</name>
    <dbReference type="NCBI Taxonomy" id="673535"/>
    <lineage>
        <taxon>Bacteria</taxon>
        <taxon>Bacillati</taxon>
        <taxon>Actinomycetota</taxon>
        <taxon>Actinomycetes</taxon>
        <taxon>Micromonosporales</taxon>
        <taxon>Micromonosporaceae</taxon>
        <taxon>Plantactinospora</taxon>
    </lineage>
</organism>
<evidence type="ECO:0000259" key="2">
    <source>
        <dbReference type="Pfam" id="PF02371"/>
    </source>
</evidence>
<dbReference type="SUPFAM" id="SSF51735">
    <property type="entry name" value="NAD(P)-binding Rossmann-fold domains"/>
    <property type="match status" value="1"/>
</dbReference>
<feature type="domain" description="Transposase IS110-like N-terminal" evidence="1">
    <location>
        <begin position="4"/>
        <end position="157"/>
    </location>
</feature>
<evidence type="ECO:0000313" key="3">
    <source>
        <dbReference type="EMBL" id="GIG93375.1"/>
    </source>
</evidence>
<accession>A0ABQ4EF97</accession>